<accession>A0A3Q8IMZ1</accession>
<dbReference type="AlphaFoldDB" id="A0A3Q8IMZ1"/>
<sequence>MRPKWHKKRIKRLKLRRRRMRQRSK</sequence>
<evidence type="ECO:0000313" key="7">
    <source>
        <dbReference type="EMBL" id="AYU79313.1"/>
    </source>
</evidence>
<evidence type="ECO:0000313" key="6">
    <source>
        <dbReference type="EMBL" id="AYU79312.1"/>
    </source>
</evidence>
<evidence type="ECO:0000256" key="1">
    <source>
        <dbReference type="ARBA" id="ARBA00022980"/>
    </source>
</evidence>
<dbReference type="EMBL" id="CP029523">
    <property type="protein sequence ID" value="AYU79314.1"/>
    <property type="molecule type" value="Genomic_DNA"/>
</dbReference>
<proteinExistence type="inferred from homology"/>
<dbReference type="InterPro" id="IPR007836">
    <property type="entry name" value="Ribosomal_eS32"/>
</dbReference>
<evidence type="ECO:0000256" key="5">
    <source>
        <dbReference type="SAM" id="MobiDB-lite"/>
    </source>
</evidence>
<evidence type="ECO:0000256" key="2">
    <source>
        <dbReference type="ARBA" id="ARBA00023274"/>
    </source>
</evidence>
<evidence type="ECO:0000256" key="3">
    <source>
        <dbReference type="ARBA" id="ARBA00043969"/>
    </source>
</evidence>
<comment type="similarity">
    <text evidence="3 4">Belongs to the eukaryotic ribosomal protein eS32 family.</text>
</comment>
<comment type="subunit">
    <text evidence="4">Component of the large ribosomal subunit.</text>
</comment>
<dbReference type="GO" id="GO:1990904">
    <property type="term" value="C:ribonucleoprotein complex"/>
    <property type="evidence" value="ECO:0007669"/>
    <property type="project" value="UniProtKB-KW"/>
</dbReference>
<dbReference type="VEuPathDB" id="TriTrypDB:LdCL_240028502"/>
<feature type="region of interest" description="Disordered" evidence="5">
    <location>
        <begin position="1"/>
        <end position="25"/>
    </location>
</feature>
<dbReference type="GO" id="GO:0003735">
    <property type="term" value="F:structural constituent of ribosome"/>
    <property type="evidence" value="ECO:0007669"/>
    <property type="project" value="UniProtKB-UniRule"/>
</dbReference>
<reference evidence="7 9" key="1">
    <citation type="journal article" date="2018" name="Sci. Rep.">
        <title>A complete Leishmania donovani reference genome identifies novel genetic variations associated with virulence.</title>
        <authorList>
            <person name="Lypaczewski P."/>
            <person name="Hoshizaki J."/>
            <person name="Zhang W.-W."/>
            <person name="McCall L.-I."/>
            <person name="Torcivia-Rodriguez J."/>
            <person name="Simonyan V."/>
            <person name="Kaur A."/>
            <person name="Dewar K."/>
            <person name="Matlashewski G."/>
        </authorList>
    </citation>
    <scope>NUCLEOTIDE SEQUENCE [LARGE SCALE GENOMIC DNA]</scope>
    <source>
        <strain evidence="7 9">LdCL</strain>
    </source>
</reference>
<gene>
    <name evidence="6" type="ORF">LdCL_240028501</name>
    <name evidence="7" type="ORF">LdCL_240028502</name>
    <name evidence="8" type="ORF">LdCL_240028503</name>
</gene>
<protein>
    <recommendedName>
        <fullName evidence="4">60S ribosomal protein L41</fullName>
    </recommendedName>
</protein>
<dbReference type="Pfam" id="PF05162">
    <property type="entry name" value="Ribosomal_L41"/>
    <property type="match status" value="1"/>
</dbReference>
<keyword evidence="2 4" id="KW-0687">Ribonucleoprotein</keyword>
<dbReference type="VEuPathDB" id="TriTrypDB:LdCL_240028501"/>
<name>A0A3Q8IMZ1_LEIDO</name>
<dbReference type="GO" id="GO:0006412">
    <property type="term" value="P:translation"/>
    <property type="evidence" value="ECO:0007669"/>
    <property type="project" value="InterPro"/>
</dbReference>
<dbReference type="EMBL" id="CP029523">
    <property type="protein sequence ID" value="AYU79313.1"/>
    <property type="molecule type" value="Genomic_DNA"/>
</dbReference>
<keyword evidence="9" id="KW-1185">Reference proteome</keyword>
<evidence type="ECO:0000256" key="4">
    <source>
        <dbReference type="RuleBase" id="RU368055"/>
    </source>
</evidence>
<organism evidence="7 9">
    <name type="scientific">Leishmania donovani</name>
    <dbReference type="NCBI Taxonomy" id="5661"/>
    <lineage>
        <taxon>Eukaryota</taxon>
        <taxon>Discoba</taxon>
        <taxon>Euglenozoa</taxon>
        <taxon>Kinetoplastea</taxon>
        <taxon>Metakinetoplastina</taxon>
        <taxon>Trypanosomatida</taxon>
        <taxon>Trypanosomatidae</taxon>
        <taxon>Leishmaniinae</taxon>
        <taxon>Leishmania</taxon>
    </lineage>
</organism>
<evidence type="ECO:0000313" key="9">
    <source>
        <dbReference type="Proteomes" id="UP000274082"/>
    </source>
</evidence>
<dbReference type="GO" id="GO:0005840">
    <property type="term" value="C:ribosome"/>
    <property type="evidence" value="ECO:0007669"/>
    <property type="project" value="UniProtKB-KW"/>
</dbReference>
<evidence type="ECO:0000313" key="8">
    <source>
        <dbReference type="EMBL" id="AYU79314.1"/>
    </source>
</evidence>
<keyword evidence="1 4" id="KW-0689">Ribosomal protein</keyword>
<dbReference type="VEuPathDB" id="TriTrypDB:LdCL_240028503"/>
<dbReference type="EMBL" id="CP029523">
    <property type="protein sequence ID" value="AYU79312.1"/>
    <property type="molecule type" value="Genomic_DNA"/>
</dbReference>
<dbReference type="Proteomes" id="UP000274082">
    <property type="component" value="Chromosome 24"/>
</dbReference>